<comment type="caution">
    <text evidence="1">The sequence shown here is derived from an EMBL/GenBank/DDBJ whole genome shotgun (WGS) entry which is preliminary data.</text>
</comment>
<gene>
    <name evidence="1" type="ORF">SDC9_142603</name>
</gene>
<accession>A0A645E1L9</accession>
<dbReference type="AlphaFoldDB" id="A0A645E1L9"/>
<evidence type="ECO:0000313" key="1">
    <source>
        <dbReference type="EMBL" id="MPM95449.1"/>
    </source>
</evidence>
<sequence>MKHLSAEKVGGSTAHPGGARACAPISTKLSTEIGGILDFHPKINHLALIPQAKSQFWADNRRSFQAWQPLDNAVVHMFDVATDCRQRLPMLCNVAIQWSQRSLIFFDIFQKSRNVK</sequence>
<protein>
    <submittedName>
        <fullName evidence="1">Uncharacterized protein</fullName>
    </submittedName>
</protein>
<name>A0A645E1L9_9ZZZZ</name>
<organism evidence="1">
    <name type="scientific">bioreactor metagenome</name>
    <dbReference type="NCBI Taxonomy" id="1076179"/>
    <lineage>
        <taxon>unclassified sequences</taxon>
        <taxon>metagenomes</taxon>
        <taxon>ecological metagenomes</taxon>
    </lineage>
</organism>
<dbReference type="EMBL" id="VSSQ01041942">
    <property type="protein sequence ID" value="MPM95449.1"/>
    <property type="molecule type" value="Genomic_DNA"/>
</dbReference>
<reference evidence="1" key="1">
    <citation type="submission" date="2019-08" db="EMBL/GenBank/DDBJ databases">
        <authorList>
            <person name="Kucharzyk K."/>
            <person name="Murdoch R.W."/>
            <person name="Higgins S."/>
            <person name="Loffler F."/>
        </authorList>
    </citation>
    <scope>NUCLEOTIDE SEQUENCE</scope>
</reference>
<proteinExistence type="predicted"/>